<dbReference type="InterPro" id="IPR008822">
    <property type="entry name" value="Endonuclease_RusA-like"/>
</dbReference>
<dbReference type="KEGG" id="vg:40086360"/>
<dbReference type="RefSeq" id="YP_009610264.1">
    <property type="nucleotide sequence ID" value="NC_042002.1"/>
</dbReference>
<proteinExistence type="predicted"/>
<dbReference type="Pfam" id="PF05866">
    <property type="entry name" value="RusA"/>
    <property type="match status" value="1"/>
</dbReference>
<evidence type="ECO:0000313" key="2">
    <source>
        <dbReference type="Proteomes" id="UP000223767"/>
    </source>
</evidence>
<organism evidence="1 2">
    <name type="scientific">Arthrobacter phage Abidatro</name>
    <dbReference type="NCBI Taxonomy" id="2015853"/>
    <lineage>
        <taxon>Viruses</taxon>
        <taxon>Duplodnaviria</taxon>
        <taxon>Heunggongvirae</taxon>
        <taxon>Uroviricota</taxon>
        <taxon>Caudoviricetes</taxon>
        <taxon>Galaxyvirus</taxon>
        <taxon>Galaxyvirus abidatro</taxon>
    </lineage>
</organism>
<dbReference type="GO" id="GO:0000287">
    <property type="term" value="F:magnesium ion binding"/>
    <property type="evidence" value="ECO:0007669"/>
    <property type="project" value="InterPro"/>
</dbReference>
<dbReference type="InterPro" id="IPR036614">
    <property type="entry name" value="RusA-like_sf"/>
</dbReference>
<protein>
    <submittedName>
        <fullName evidence="1">RusA-like resolvase</fullName>
    </submittedName>
</protein>
<dbReference type="GO" id="GO:0006310">
    <property type="term" value="P:DNA recombination"/>
    <property type="evidence" value="ECO:0007669"/>
    <property type="project" value="InterPro"/>
</dbReference>
<dbReference type="EMBL" id="MF140397">
    <property type="protein sequence ID" value="ASR83214.1"/>
    <property type="molecule type" value="Genomic_DNA"/>
</dbReference>
<dbReference type="SUPFAM" id="SSF103084">
    <property type="entry name" value="Holliday junction resolvase RusA"/>
    <property type="match status" value="1"/>
</dbReference>
<dbReference type="GO" id="GO:0006281">
    <property type="term" value="P:DNA repair"/>
    <property type="evidence" value="ECO:0007669"/>
    <property type="project" value="InterPro"/>
</dbReference>
<reference evidence="1 2" key="1">
    <citation type="submission" date="2017-05" db="EMBL/GenBank/DDBJ databases">
        <authorList>
            <person name="Abboud M."/>
            <person name="Acosta Y."/>
            <person name="Adams S."/>
            <person name="Aguirre J."/>
            <person name="Ahmadi O."/>
            <person name="Arena A."/>
            <person name="Bacatan J."/>
            <person name="Barua M."/>
            <person name="Basualdo M."/>
            <person name="Bidas A."/>
            <person name="Charles M."/>
            <person name="Crespo D."/>
            <person name="Dahduli S."/>
            <person name="Darwiche R."/>
            <person name="De V.F."/>
            <person name="Demetrio M."/>
            <person name="Doyles K."/>
            <person name="Elias T."/>
            <person name="Feghali T."/>
            <person name="Fleetwood D."/>
            <person name="Grant K."/>
            <person name="Grinberg M."/>
            <person name="Haddabeh W."/>
            <person name="Hamwi G."/>
            <person name="Hanf T."/>
            <person name="Hussain A."/>
            <person name="Jennis A."/>
            <person name="Kang K."/>
            <person name="Khalique A."/>
            <person name="Majkut N."/>
            <person name="Minto B."/>
            <person name="Monsen-Collar K."/>
            <person name="Mubarka N."/>
            <person name="Nasser G."/>
            <person name="Navarro C."/>
            <person name="Oleksy A."/>
            <person name="Patel N."/>
            <person name="Rana M."/>
            <person name="Sanchez D."/>
            <person name="Santrich A."/>
            <person name="Sarpong L."/>
            <person name="Sato-Balagot R."/>
            <person name="Singh R."/>
            <person name="Tiozon A."/>
            <person name="Tolentino-Uri K."/>
            <person name="Toyosi O."/>
            <person name="Vasquez K."/>
            <person name="Wright D."/>
            <person name="Zangeneh M."/>
            <person name="Stoner T.H."/>
            <person name="Garlena R.A."/>
            <person name="Russell D.A."/>
            <person name="Pope W.H."/>
            <person name="Jacobs-Sera D."/>
            <person name="Hatfull G.F."/>
        </authorList>
    </citation>
    <scope>NUCLEOTIDE SEQUENCE [LARGE SCALE GENOMIC DNA]</scope>
</reference>
<dbReference type="GeneID" id="40086360"/>
<dbReference type="Gene3D" id="3.30.1330.70">
    <property type="entry name" value="Holliday junction resolvase RusA"/>
    <property type="match status" value="1"/>
</dbReference>
<keyword evidence="2" id="KW-1185">Reference proteome</keyword>
<evidence type="ECO:0000313" key="1">
    <source>
        <dbReference type="EMBL" id="ASR83214.1"/>
    </source>
</evidence>
<dbReference type="Proteomes" id="UP000223767">
    <property type="component" value="Segment"/>
</dbReference>
<sequence>MSAAQVAFWAAGVPLPQGSKRIGRNRATGAPVLIDDNAELKSWREVVDHYARQAVKGREKLDEPCAVDLTFYMPRPKGHYRADGVTLRASAPALWCAVKPDVDKLSRAVLDSLTTAGVWAEDSRAVILRASMQYAALPHEAGVSVLVSALGEGVAA</sequence>
<accession>A0A222ZET9</accession>
<name>A0A222ZET9_9CAUD</name>
<gene>
    <name evidence="1" type="primary">44</name>
    <name evidence="1" type="ORF">SEA_ABIDATRO_44</name>
</gene>
<dbReference type="OrthoDB" id="9350at10239"/>